<dbReference type="AlphaFoldDB" id="A0AAD7IG04"/>
<evidence type="ECO:0000313" key="3">
    <source>
        <dbReference type="Proteomes" id="UP001215598"/>
    </source>
</evidence>
<dbReference type="Gene3D" id="3.80.10.10">
    <property type="entry name" value="Ribonuclease Inhibitor"/>
    <property type="match status" value="1"/>
</dbReference>
<protein>
    <recommendedName>
        <fullName evidence="4">F-box domain-containing protein</fullName>
    </recommendedName>
</protein>
<dbReference type="SUPFAM" id="SSF52047">
    <property type="entry name" value="RNI-like"/>
    <property type="match status" value="1"/>
</dbReference>
<organism evidence="2 3">
    <name type="scientific">Mycena metata</name>
    <dbReference type="NCBI Taxonomy" id="1033252"/>
    <lineage>
        <taxon>Eukaryota</taxon>
        <taxon>Fungi</taxon>
        <taxon>Dikarya</taxon>
        <taxon>Basidiomycota</taxon>
        <taxon>Agaricomycotina</taxon>
        <taxon>Agaricomycetes</taxon>
        <taxon>Agaricomycetidae</taxon>
        <taxon>Agaricales</taxon>
        <taxon>Marasmiineae</taxon>
        <taxon>Mycenaceae</taxon>
        <taxon>Mycena</taxon>
    </lineage>
</organism>
<evidence type="ECO:0000256" key="1">
    <source>
        <dbReference type="SAM" id="MobiDB-lite"/>
    </source>
</evidence>
<dbReference type="InterPro" id="IPR032675">
    <property type="entry name" value="LRR_dom_sf"/>
</dbReference>
<sequence length="405" mass="45860">MPPTCERCGTALQVAPEPRPQQPEVASLNLNSPDLTSLLKNNEAPSDSQIPAILDIVSTGQGRLNALDTQIYALQATLTQLVRERRETAELVRRQRAIISAVRRVPPELLCDIFAWSVSGRSEGYRAQTRAPWHLGHICRSWRQIAVSYLFLWTNITIGDDTTRSGLEAQLVRSANAPLTIHWFGFEKGKNPGWLDLVLPHCDRWRSLYLDPHSPRVVNLWSWELHQLAALAILNVAVAPKLEELTYISMARQAIPQLLSFIRRSSCTLTKLVLVHCQISPEFIHLLQALPALTYLFVDCDRATPENAMTIRLGELPLCPNLTSLIYRYSGFFSSSLESFFAMVKSRSMRDSDRTSRLSYLRILDSSRKPQQNVIDHIATLSREGQDAAFLVGREAEQLIRRHKF</sequence>
<evidence type="ECO:0000313" key="2">
    <source>
        <dbReference type="EMBL" id="KAJ7741139.1"/>
    </source>
</evidence>
<dbReference type="EMBL" id="JARKIB010000100">
    <property type="protein sequence ID" value="KAJ7741139.1"/>
    <property type="molecule type" value="Genomic_DNA"/>
</dbReference>
<accession>A0AAD7IG04</accession>
<reference evidence="2" key="1">
    <citation type="submission" date="2023-03" db="EMBL/GenBank/DDBJ databases">
        <title>Massive genome expansion in bonnet fungi (Mycena s.s.) driven by repeated elements and novel gene families across ecological guilds.</title>
        <authorList>
            <consortium name="Lawrence Berkeley National Laboratory"/>
            <person name="Harder C.B."/>
            <person name="Miyauchi S."/>
            <person name="Viragh M."/>
            <person name="Kuo A."/>
            <person name="Thoen E."/>
            <person name="Andreopoulos B."/>
            <person name="Lu D."/>
            <person name="Skrede I."/>
            <person name="Drula E."/>
            <person name="Henrissat B."/>
            <person name="Morin E."/>
            <person name="Kohler A."/>
            <person name="Barry K."/>
            <person name="LaButti K."/>
            <person name="Morin E."/>
            <person name="Salamov A."/>
            <person name="Lipzen A."/>
            <person name="Mereny Z."/>
            <person name="Hegedus B."/>
            <person name="Baldrian P."/>
            <person name="Stursova M."/>
            <person name="Weitz H."/>
            <person name="Taylor A."/>
            <person name="Grigoriev I.V."/>
            <person name="Nagy L.G."/>
            <person name="Martin F."/>
            <person name="Kauserud H."/>
        </authorList>
    </citation>
    <scope>NUCLEOTIDE SEQUENCE</scope>
    <source>
        <strain evidence="2">CBHHK182m</strain>
    </source>
</reference>
<comment type="caution">
    <text evidence="2">The sequence shown here is derived from an EMBL/GenBank/DDBJ whole genome shotgun (WGS) entry which is preliminary data.</text>
</comment>
<evidence type="ECO:0008006" key="4">
    <source>
        <dbReference type="Google" id="ProtNLM"/>
    </source>
</evidence>
<gene>
    <name evidence="2" type="ORF">B0H16DRAFT_1694156</name>
</gene>
<keyword evidence="3" id="KW-1185">Reference proteome</keyword>
<dbReference type="Proteomes" id="UP001215598">
    <property type="component" value="Unassembled WGS sequence"/>
</dbReference>
<name>A0AAD7IG04_9AGAR</name>
<proteinExistence type="predicted"/>
<feature type="region of interest" description="Disordered" evidence="1">
    <location>
        <begin position="1"/>
        <end position="24"/>
    </location>
</feature>